<gene>
    <name evidence="2" type="ORF">PDIP_31570</name>
</gene>
<evidence type="ECO:0000256" key="1">
    <source>
        <dbReference type="SAM" id="MobiDB-lite"/>
    </source>
</evidence>
<dbReference type="HOGENOM" id="CLU_2671812_0_0_1"/>
<dbReference type="EMBL" id="AKCU01000208">
    <property type="protein sequence ID" value="EKV17509.1"/>
    <property type="molecule type" value="Genomic_DNA"/>
</dbReference>
<accession>K9G809</accession>
<dbReference type="OrthoDB" id="4364638at2759"/>
<name>K9G809_PEND1</name>
<sequence length="75" mass="8761">MRCKCSPSYRTSGLRQRSKSRSRSNCRFVKQISIVEKRNFGVGDLVFITTKDWLQDRPSRKLSHLASGPYRIIEK</sequence>
<organism evidence="2 3">
    <name type="scientific">Penicillium digitatum (strain Pd1 / CECT 20795)</name>
    <name type="common">Green mold</name>
    <dbReference type="NCBI Taxonomy" id="1170230"/>
    <lineage>
        <taxon>Eukaryota</taxon>
        <taxon>Fungi</taxon>
        <taxon>Dikarya</taxon>
        <taxon>Ascomycota</taxon>
        <taxon>Pezizomycotina</taxon>
        <taxon>Eurotiomycetes</taxon>
        <taxon>Eurotiomycetidae</taxon>
        <taxon>Eurotiales</taxon>
        <taxon>Aspergillaceae</taxon>
        <taxon>Penicillium</taxon>
    </lineage>
</organism>
<reference evidence="3" key="1">
    <citation type="journal article" date="2012" name="BMC Genomics">
        <title>Genome sequence of the necrotrophic fungus Penicillium digitatum, the main postharvest pathogen of citrus.</title>
        <authorList>
            <person name="Marcet-Houben M."/>
            <person name="Ballester A.-R."/>
            <person name="de la Fuente B."/>
            <person name="Harries E."/>
            <person name="Marcos J.F."/>
            <person name="Gonzalez-Candelas L."/>
            <person name="Gabaldon T."/>
        </authorList>
    </citation>
    <scope>NUCLEOTIDE SEQUENCE [LARGE SCALE GENOMIC DNA]</scope>
    <source>
        <strain evidence="3">Pd1 / CECT 20795</strain>
    </source>
</reference>
<evidence type="ECO:0000313" key="3">
    <source>
        <dbReference type="Proteomes" id="UP000009886"/>
    </source>
</evidence>
<feature type="region of interest" description="Disordered" evidence="1">
    <location>
        <begin position="1"/>
        <end position="21"/>
    </location>
</feature>
<evidence type="ECO:0000313" key="2">
    <source>
        <dbReference type="EMBL" id="EKV17509.1"/>
    </source>
</evidence>
<dbReference type="KEGG" id="pdp:PDIP_31570"/>
<protein>
    <submittedName>
        <fullName evidence="2">Uncharacterized protein</fullName>
    </submittedName>
</protein>
<proteinExistence type="predicted"/>
<comment type="caution">
    <text evidence="2">The sequence shown here is derived from an EMBL/GenBank/DDBJ whole genome shotgun (WGS) entry which is preliminary data.</text>
</comment>
<dbReference type="Proteomes" id="UP000009886">
    <property type="component" value="Unassembled WGS sequence"/>
</dbReference>
<dbReference type="VEuPathDB" id="FungiDB:PDIP_31570"/>
<dbReference type="AlphaFoldDB" id="K9G809"/>